<dbReference type="SUPFAM" id="SSF111331">
    <property type="entry name" value="NAD kinase/diacylglycerol kinase-like"/>
    <property type="match status" value="1"/>
</dbReference>
<dbReference type="Pfam" id="PF00781">
    <property type="entry name" value="DAGK_cat"/>
    <property type="match status" value="1"/>
</dbReference>
<feature type="domain" description="DAGKc" evidence="1">
    <location>
        <begin position="1"/>
        <end position="131"/>
    </location>
</feature>
<dbReference type="Proteomes" id="UP000823634">
    <property type="component" value="Unassembled WGS sequence"/>
</dbReference>
<proteinExistence type="predicted"/>
<organism evidence="2 3">
    <name type="scientific">Candidatus Alloenteromonas pullistercoris</name>
    <dbReference type="NCBI Taxonomy" id="2840785"/>
    <lineage>
        <taxon>Bacteria</taxon>
        <taxon>Bacillati</taxon>
        <taxon>Bacillota</taxon>
        <taxon>Bacillota incertae sedis</taxon>
        <taxon>Candidatus Alloenteromonas</taxon>
    </lineage>
</organism>
<dbReference type="AlphaFoldDB" id="A0A9D9DEB9"/>
<dbReference type="Gene3D" id="2.60.200.40">
    <property type="match status" value="1"/>
</dbReference>
<evidence type="ECO:0000313" key="3">
    <source>
        <dbReference type="Proteomes" id="UP000823634"/>
    </source>
</evidence>
<accession>A0A9D9DEB9</accession>
<dbReference type="InterPro" id="IPR016064">
    <property type="entry name" value="NAD/diacylglycerol_kinase_sf"/>
</dbReference>
<dbReference type="Gene3D" id="3.40.50.10330">
    <property type="entry name" value="Probable inorganic polyphosphate/atp-NAD kinase, domain 1"/>
    <property type="match status" value="1"/>
</dbReference>
<dbReference type="PROSITE" id="PS50146">
    <property type="entry name" value="DAGK"/>
    <property type="match status" value="1"/>
</dbReference>
<dbReference type="InterPro" id="IPR017438">
    <property type="entry name" value="ATP-NAD_kinase_N"/>
</dbReference>
<evidence type="ECO:0000313" key="2">
    <source>
        <dbReference type="EMBL" id="MBO8425987.1"/>
    </source>
</evidence>
<dbReference type="GO" id="GO:0016301">
    <property type="term" value="F:kinase activity"/>
    <property type="evidence" value="ECO:0007669"/>
    <property type="project" value="InterPro"/>
</dbReference>
<name>A0A9D9DEB9_9FIRM</name>
<evidence type="ECO:0000259" key="1">
    <source>
        <dbReference type="PROSITE" id="PS50146"/>
    </source>
</evidence>
<protein>
    <recommendedName>
        <fullName evidence="1">DAGKc domain-containing protein</fullName>
    </recommendedName>
</protein>
<dbReference type="EMBL" id="JADINA010000012">
    <property type="protein sequence ID" value="MBO8425987.1"/>
    <property type="molecule type" value="Genomic_DNA"/>
</dbReference>
<gene>
    <name evidence="2" type="ORF">IAC61_01525</name>
</gene>
<dbReference type="InterPro" id="IPR001206">
    <property type="entry name" value="Diacylglycerol_kinase_cat_dom"/>
</dbReference>
<sequence>MDRKALLVLSSASGHALPEAKVEAICRRLCLAFSRLEVYRLGDLDRDLPLLEKQAESFDAVLVSGGDGTFNHVVDRLSRLQSPPVFGYLNSGTIGDVGRNFGVGKSLSRSLRIIEEGHICQSDLIEINGYRFCYMGAIGAYSDISYSTPRRLKALAGRLAYYDMAIREAFKKKTVHYRLSFPDGSTLEGEAPFIMVLNGRNVGGFPVNRNCAIDDGLFEVYLSRKGVFNGLLHYLPFNRNKPIKADEIWIQSDYPGPWCIDGEKGPQGDVHIKILKKTITVFCSKKHSTGRF</sequence>
<reference evidence="2" key="1">
    <citation type="submission" date="2020-10" db="EMBL/GenBank/DDBJ databases">
        <authorList>
            <person name="Gilroy R."/>
        </authorList>
    </citation>
    <scope>NUCLEOTIDE SEQUENCE</scope>
    <source>
        <strain evidence="2">17113</strain>
    </source>
</reference>
<comment type="caution">
    <text evidence="2">The sequence shown here is derived from an EMBL/GenBank/DDBJ whole genome shotgun (WGS) entry which is preliminary data.</text>
</comment>
<reference evidence="2" key="2">
    <citation type="journal article" date="2021" name="PeerJ">
        <title>Extensive microbial diversity within the chicken gut microbiome revealed by metagenomics and culture.</title>
        <authorList>
            <person name="Gilroy R."/>
            <person name="Ravi A."/>
            <person name="Getino M."/>
            <person name="Pursley I."/>
            <person name="Horton D.L."/>
            <person name="Alikhan N.F."/>
            <person name="Baker D."/>
            <person name="Gharbi K."/>
            <person name="Hall N."/>
            <person name="Watson M."/>
            <person name="Adriaenssens E.M."/>
            <person name="Foster-Nyarko E."/>
            <person name="Jarju S."/>
            <person name="Secka A."/>
            <person name="Antonio M."/>
            <person name="Oren A."/>
            <person name="Chaudhuri R.R."/>
            <person name="La Ragione R."/>
            <person name="Hildebrand F."/>
            <person name="Pallen M.J."/>
        </authorList>
    </citation>
    <scope>NUCLEOTIDE SEQUENCE</scope>
    <source>
        <strain evidence="2">17113</strain>
    </source>
</reference>